<organism evidence="7 8">
    <name type="scientific">Toxocara canis</name>
    <name type="common">Canine roundworm</name>
    <dbReference type="NCBI Taxonomy" id="6265"/>
    <lineage>
        <taxon>Eukaryota</taxon>
        <taxon>Metazoa</taxon>
        <taxon>Ecdysozoa</taxon>
        <taxon>Nematoda</taxon>
        <taxon>Chromadorea</taxon>
        <taxon>Rhabditida</taxon>
        <taxon>Spirurina</taxon>
        <taxon>Ascaridomorpha</taxon>
        <taxon>Ascaridoidea</taxon>
        <taxon>Toxocaridae</taxon>
        <taxon>Toxocara</taxon>
    </lineage>
</organism>
<comment type="subcellular location">
    <subcellularLocation>
        <location evidence="4">Cytoplasm</location>
    </subcellularLocation>
</comment>
<keyword evidence="2 4" id="KW-0498">Mitosis</keyword>
<keyword evidence="7" id="KW-1185">Reference proteome</keyword>
<keyword evidence="4" id="KW-0963">Cytoplasm</keyword>
<reference evidence="8" key="1">
    <citation type="submission" date="2016-06" db="UniProtKB">
        <authorList>
            <consortium name="WormBaseParasite"/>
        </authorList>
    </citation>
    <scope>IDENTIFICATION</scope>
</reference>
<comment type="function">
    <text evidence="4">Protein phosphatase inhibitor that specifically inhibits protein phosphatase 2A (PP2A) during mitosis.</text>
</comment>
<evidence type="ECO:0000313" key="8">
    <source>
        <dbReference type="WBParaSite" id="TCNE_0000975301-mRNA-1"/>
    </source>
</evidence>
<feature type="region of interest" description="Disordered" evidence="5">
    <location>
        <begin position="1"/>
        <end position="25"/>
    </location>
</feature>
<evidence type="ECO:0000256" key="5">
    <source>
        <dbReference type="SAM" id="MobiDB-lite"/>
    </source>
</evidence>
<accession>A0A183UMN3</accession>
<dbReference type="EMBL" id="UYWY01020272">
    <property type="protein sequence ID" value="VDM41074.1"/>
    <property type="molecule type" value="Genomic_DNA"/>
</dbReference>
<reference evidence="6 7" key="2">
    <citation type="submission" date="2018-11" db="EMBL/GenBank/DDBJ databases">
        <authorList>
            <consortium name="Pathogen Informatics"/>
        </authorList>
    </citation>
    <scope>NUCLEOTIDE SEQUENCE [LARGE SCALE GENOMIC DNA]</scope>
</reference>
<dbReference type="GO" id="GO:0051301">
    <property type="term" value="P:cell division"/>
    <property type="evidence" value="ECO:0007669"/>
    <property type="project" value="UniProtKB-KW"/>
</dbReference>
<keyword evidence="3 4" id="KW-0650">Protein phosphatase inhibitor</keyword>
<name>A0A183UMN3_TOXCA</name>
<dbReference type="Pfam" id="PF04667">
    <property type="entry name" value="Endosulfine"/>
    <property type="match status" value="1"/>
</dbReference>
<dbReference type="Proteomes" id="UP000050794">
    <property type="component" value="Unassembled WGS sequence"/>
</dbReference>
<dbReference type="WBParaSite" id="TCNE_0000975301-mRNA-1">
    <property type="protein sequence ID" value="TCNE_0000975301-mRNA-1"/>
    <property type="gene ID" value="TCNE_0000975301"/>
</dbReference>
<evidence type="ECO:0000256" key="3">
    <source>
        <dbReference type="ARBA" id="ARBA00023272"/>
    </source>
</evidence>
<evidence type="ECO:0000256" key="2">
    <source>
        <dbReference type="ARBA" id="ARBA00022776"/>
    </source>
</evidence>
<sequence length="146" mass="16653">MSKGIKKDVKGSEKITVGETNAEKKQEEILTETLATKGFSSPKAQTVFLQKKLREHRKFFDSGDYAICMDEKRRSSPNRMVRVSASQAKTEPIHRDFTIEEEQLPIPQPDTVPKHKSSIVHPSMRSRLSPQSHLHHNYRSDSSPEP</sequence>
<evidence type="ECO:0000313" key="7">
    <source>
        <dbReference type="Proteomes" id="UP000050794"/>
    </source>
</evidence>
<gene>
    <name evidence="6" type="ORF">TCNE_LOCUS9753</name>
</gene>
<dbReference type="GO" id="GO:0005737">
    <property type="term" value="C:cytoplasm"/>
    <property type="evidence" value="ECO:0007669"/>
    <property type="project" value="UniProtKB-SubCell"/>
</dbReference>
<protein>
    <submittedName>
        <fullName evidence="8">mRNA stability protein</fullName>
    </submittedName>
</protein>
<feature type="region of interest" description="Disordered" evidence="5">
    <location>
        <begin position="74"/>
        <end position="146"/>
    </location>
</feature>
<evidence type="ECO:0000313" key="6">
    <source>
        <dbReference type="EMBL" id="VDM41074.1"/>
    </source>
</evidence>
<keyword evidence="4" id="KW-0131">Cell cycle</keyword>
<feature type="compositionally biased region" description="Basic and acidic residues" evidence="5">
    <location>
        <begin position="1"/>
        <end position="13"/>
    </location>
</feature>
<dbReference type="InterPro" id="IPR006760">
    <property type="entry name" value="Endosulphine"/>
</dbReference>
<evidence type="ECO:0000256" key="1">
    <source>
        <dbReference type="ARBA" id="ARBA00010520"/>
    </source>
</evidence>
<dbReference type="AlphaFoldDB" id="A0A183UMN3"/>
<comment type="similarity">
    <text evidence="1 4">Belongs to the endosulfine family.</text>
</comment>
<dbReference type="GO" id="GO:0004864">
    <property type="term" value="F:protein phosphatase inhibitor activity"/>
    <property type="evidence" value="ECO:0007669"/>
    <property type="project" value="UniProtKB-KW"/>
</dbReference>
<proteinExistence type="inferred from homology"/>
<evidence type="ECO:0000256" key="4">
    <source>
        <dbReference type="RuleBase" id="RU363120"/>
    </source>
</evidence>
<keyword evidence="4" id="KW-0132">Cell division</keyword>